<accession>A0A1G9L6F7</accession>
<dbReference type="EMBL" id="FNGP01000003">
    <property type="protein sequence ID" value="SDL57155.1"/>
    <property type="molecule type" value="Genomic_DNA"/>
</dbReference>
<feature type="transmembrane region" description="Helical" evidence="1">
    <location>
        <begin position="12"/>
        <end position="30"/>
    </location>
</feature>
<evidence type="ECO:0008006" key="4">
    <source>
        <dbReference type="Google" id="ProtNLM"/>
    </source>
</evidence>
<organism evidence="2 3">
    <name type="scientific">Tessaracoccus oleiagri</name>
    <dbReference type="NCBI Taxonomy" id="686624"/>
    <lineage>
        <taxon>Bacteria</taxon>
        <taxon>Bacillati</taxon>
        <taxon>Actinomycetota</taxon>
        <taxon>Actinomycetes</taxon>
        <taxon>Propionibacteriales</taxon>
        <taxon>Propionibacteriaceae</taxon>
        <taxon>Tessaracoccus</taxon>
    </lineage>
</organism>
<dbReference type="RefSeq" id="WP_143008272.1">
    <property type="nucleotide sequence ID" value="NZ_FNGP01000003.1"/>
</dbReference>
<keyword evidence="1" id="KW-1133">Transmembrane helix</keyword>
<keyword evidence="1" id="KW-0812">Transmembrane</keyword>
<dbReference type="AlphaFoldDB" id="A0A1G9L6F7"/>
<gene>
    <name evidence="2" type="ORF">SAMN04488242_2036</name>
</gene>
<evidence type="ECO:0000313" key="2">
    <source>
        <dbReference type="EMBL" id="SDL57155.1"/>
    </source>
</evidence>
<dbReference type="STRING" id="686624.SAMN04488242_2036"/>
<proteinExistence type="predicted"/>
<keyword evidence="1" id="KW-0472">Membrane</keyword>
<sequence>METPETKPRPAWPRLAGALILGGLLTFLAMKAFPESALFGGAADDRGTRVVSAVTREEQVVLLSLGIQGISEKTDRSTFMGVEIPGSQRASFLQYSFDAKLGIEGGEVSIRQVDEDTVRITIPEFVFIGHDNESFRLAAENNGLLSWITPEADTIDMINEILDDGGQQDYIDANKELLMEQAETFYSSIVEGVDPDIEVKFDFSATR</sequence>
<dbReference type="OrthoDB" id="4410230at2"/>
<protein>
    <recommendedName>
        <fullName evidence="4">DUF4230 domain-containing protein</fullName>
    </recommendedName>
</protein>
<keyword evidence="3" id="KW-1185">Reference proteome</keyword>
<dbReference type="Proteomes" id="UP000199475">
    <property type="component" value="Unassembled WGS sequence"/>
</dbReference>
<reference evidence="2 3" key="1">
    <citation type="submission" date="2016-10" db="EMBL/GenBank/DDBJ databases">
        <authorList>
            <person name="de Groot N.N."/>
        </authorList>
    </citation>
    <scope>NUCLEOTIDE SEQUENCE [LARGE SCALE GENOMIC DNA]</scope>
    <source>
        <strain evidence="2 3">CGMCC 1.9159</strain>
    </source>
</reference>
<evidence type="ECO:0000256" key="1">
    <source>
        <dbReference type="SAM" id="Phobius"/>
    </source>
</evidence>
<evidence type="ECO:0000313" key="3">
    <source>
        <dbReference type="Proteomes" id="UP000199475"/>
    </source>
</evidence>
<name>A0A1G9L6F7_9ACTN</name>